<protein>
    <submittedName>
        <fullName evidence="1">Uncharacterized protein</fullName>
    </submittedName>
</protein>
<gene>
    <name evidence="1" type="ORF">NDU88_005646</name>
</gene>
<name>A0AAV7MY58_PLEWA</name>
<dbReference type="EMBL" id="JANPWB010000013">
    <property type="protein sequence ID" value="KAJ1108266.1"/>
    <property type="molecule type" value="Genomic_DNA"/>
</dbReference>
<keyword evidence="2" id="KW-1185">Reference proteome</keyword>
<reference evidence="1" key="1">
    <citation type="journal article" date="2022" name="bioRxiv">
        <title>Sequencing and chromosome-scale assembly of the giantPleurodeles waltlgenome.</title>
        <authorList>
            <person name="Brown T."/>
            <person name="Elewa A."/>
            <person name="Iarovenko S."/>
            <person name="Subramanian E."/>
            <person name="Araus A.J."/>
            <person name="Petzold A."/>
            <person name="Susuki M."/>
            <person name="Suzuki K.-i.T."/>
            <person name="Hayashi T."/>
            <person name="Toyoda A."/>
            <person name="Oliveira C."/>
            <person name="Osipova E."/>
            <person name="Leigh N.D."/>
            <person name="Simon A."/>
            <person name="Yun M.H."/>
        </authorList>
    </citation>
    <scope>NUCLEOTIDE SEQUENCE</scope>
    <source>
        <strain evidence="1">20211129_DDA</strain>
        <tissue evidence="1">Liver</tissue>
    </source>
</reference>
<proteinExistence type="predicted"/>
<organism evidence="1 2">
    <name type="scientific">Pleurodeles waltl</name>
    <name type="common">Iberian ribbed newt</name>
    <dbReference type="NCBI Taxonomy" id="8319"/>
    <lineage>
        <taxon>Eukaryota</taxon>
        <taxon>Metazoa</taxon>
        <taxon>Chordata</taxon>
        <taxon>Craniata</taxon>
        <taxon>Vertebrata</taxon>
        <taxon>Euteleostomi</taxon>
        <taxon>Amphibia</taxon>
        <taxon>Batrachia</taxon>
        <taxon>Caudata</taxon>
        <taxon>Salamandroidea</taxon>
        <taxon>Salamandridae</taxon>
        <taxon>Pleurodelinae</taxon>
        <taxon>Pleurodeles</taxon>
    </lineage>
</organism>
<evidence type="ECO:0000313" key="2">
    <source>
        <dbReference type="Proteomes" id="UP001066276"/>
    </source>
</evidence>
<accession>A0AAV7MY58</accession>
<comment type="caution">
    <text evidence="1">The sequence shown here is derived from an EMBL/GenBank/DDBJ whole genome shotgun (WGS) entry which is preliminary data.</text>
</comment>
<sequence>MRWRKAAGRKNERKYARNARILDAAWALSRKTLQDSFLKSRRDVLDPPTAPVETTLLFLLYGVASSSSAHKVRCNPEAPGGHLQQITVASGLLIAPIPTDKAESAACGTRISTFSEAKMGAAVNIEMDLHHGPPSWTSTDYKESTNRHRIKITQPHPLNCTTVTPNQTS</sequence>
<dbReference type="AlphaFoldDB" id="A0AAV7MY58"/>
<evidence type="ECO:0000313" key="1">
    <source>
        <dbReference type="EMBL" id="KAJ1108266.1"/>
    </source>
</evidence>
<dbReference type="Proteomes" id="UP001066276">
    <property type="component" value="Chromosome 9"/>
</dbReference>